<organism evidence="2 3">
    <name type="scientific">Pseudonocardia oceani</name>
    <dbReference type="NCBI Taxonomy" id="2792013"/>
    <lineage>
        <taxon>Bacteria</taxon>
        <taxon>Bacillati</taxon>
        <taxon>Actinomycetota</taxon>
        <taxon>Actinomycetes</taxon>
        <taxon>Pseudonocardiales</taxon>
        <taxon>Pseudonocardiaceae</taxon>
        <taxon>Pseudonocardia</taxon>
    </lineage>
</organism>
<evidence type="ECO:0000313" key="3">
    <source>
        <dbReference type="Proteomes" id="UP000694300"/>
    </source>
</evidence>
<protein>
    <recommendedName>
        <fullName evidence="4">AAA domain-containing protein</fullName>
    </recommendedName>
</protein>
<evidence type="ECO:0008006" key="4">
    <source>
        <dbReference type="Google" id="ProtNLM"/>
    </source>
</evidence>
<reference evidence="2 3" key="1">
    <citation type="submission" date="2020-11" db="EMBL/GenBank/DDBJ databases">
        <title>Pseudonocardia abyssalis sp. nov. and Pseudonocardia oceani sp. nov., description and phylogenomic analysis of two novel actinomycetes isolated from the deep Southern Ocean.</title>
        <authorList>
            <person name="Parra J."/>
        </authorList>
    </citation>
    <scope>NUCLEOTIDE SEQUENCE [LARGE SCALE GENOMIC DNA]</scope>
    <source>
        <strain evidence="3">KRD185</strain>
    </source>
</reference>
<proteinExistence type="predicted"/>
<comment type="caution">
    <text evidence="2">The sequence shown here is derived from an EMBL/GenBank/DDBJ whole genome shotgun (WGS) entry which is preliminary data.</text>
</comment>
<accession>A0ABS6UJ64</accession>
<feature type="compositionally biased region" description="Polar residues" evidence="1">
    <location>
        <begin position="24"/>
        <end position="35"/>
    </location>
</feature>
<evidence type="ECO:0000313" key="2">
    <source>
        <dbReference type="EMBL" id="MBW0132300.1"/>
    </source>
</evidence>
<dbReference type="EMBL" id="JADQDF010000001">
    <property type="protein sequence ID" value="MBW0132300.1"/>
    <property type="molecule type" value="Genomic_DNA"/>
</dbReference>
<sequence length="65" mass="6631">MATATTPLAAGDPLPARPRRVLVTGSTGSGKTTLARSVADVPGVPHHELDALFHGRAGPPPAVRR</sequence>
<gene>
    <name evidence="2" type="ORF">I4I82_32145</name>
</gene>
<keyword evidence="3" id="KW-1185">Reference proteome</keyword>
<dbReference type="RefSeq" id="WP_218593905.1">
    <property type="nucleotide sequence ID" value="NZ_JADQDE010000369.1"/>
</dbReference>
<name>A0ABS6UJ64_9PSEU</name>
<feature type="region of interest" description="Disordered" evidence="1">
    <location>
        <begin position="1"/>
        <end position="42"/>
    </location>
</feature>
<evidence type="ECO:0000256" key="1">
    <source>
        <dbReference type="SAM" id="MobiDB-lite"/>
    </source>
</evidence>
<dbReference type="Proteomes" id="UP000694300">
    <property type="component" value="Unassembled WGS sequence"/>
</dbReference>